<dbReference type="RefSeq" id="WP_413265929.1">
    <property type="nucleotide sequence ID" value="NZ_JBHFNR010000192.1"/>
</dbReference>
<evidence type="ECO:0000256" key="1">
    <source>
        <dbReference type="SAM" id="SignalP"/>
    </source>
</evidence>
<organism evidence="2 3">
    <name type="scientific">Floridaenema flaviceps BLCC-F50</name>
    <dbReference type="NCBI Taxonomy" id="3153642"/>
    <lineage>
        <taxon>Bacteria</taxon>
        <taxon>Bacillati</taxon>
        <taxon>Cyanobacteriota</taxon>
        <taxon>Cyanophyceae</taxon>
        <taxon>Oscillatoriophycideae</taxon>
        <taxon>Aerosakkonematales</taxon>
        <taxon>Aerosakkonemataceae</taxon>
        <taxon>Floridanema</taxon>
        <taxon>Floridanema flaviceps</taxon>
    </lineage>
</organism>
<feature type="signal peptide" evidence="1">
    <location>
        <begin position="1"/>
        <end position="27"/>
    </location>
</feature>
<keyword evidence="1" id="KW-0732">Signal</keyword>
<evidence type="ECO:0000313" key="3">
    <source>
        <dbReference type="Proteomes" id="UP001576784"/>
    </source>
</evidence>
<dbReference type="EMBL" id="JBHFNR010000192">
    <property type="protein sequence ID" value="MFB2896300.1"/>
    <property type="molecule type" value="Genomic_DNA"/>
</dbReference>
<keyword evidence="3" id="KW-1185">Reference proteome</keyword>
<feature type="chain" id="PRO_5046751068" evidence="1">
    <location>
        <begin position="28"/>
        <end position="165"/>
    </location>
</feature>
<protein>
    <submittedName>
        <fullName evidence="2">Uncharacterized protein</fullName>
    </submittedName>
</protein>
<proteinExistence type="predicted"/>
<dbReference type="Proteomes" id="UP001576784">
    <property type="component" value="Unassembled WGS sequence"/>
</dbReference>
<gene>
    <name evidence="2" type="ORF">ACE1CI_25600</name>
</gene>
<sequence length="165" mass="17746">MSNLIRFTTSLSIFATLFMAIPGFTQSQSTPLAIPRTSPNESFKVTRTSGTCPQSIGIWTATRQYEGGGEFTVIANTSAIASPARLVRSNKKSAEFSAPLKSNFASCVGTATSQSETLNLYSFRLQNGNVTFRVQLPKDTSSNPSEITVKKVISGQPGVRWAIAD</sequence>
<accession>A0ABV4XXQ3</accession>
<reference evidence="2 3" key="1">
    <citation type="submission" date="2024-09" db="EMBL/GenBank/DDBJ databases">
        <title>Floridaenema gen nov. (Aerosakkonemataceae, Aerosakkonematales ord. nov., Cyanobacteria) from benthic tropical and subtropical fresh waters, with the description of four new species.</title>
        <authorList>
            <person name="Moretto J.A."/>
            <person name="Berthold D.E."/>
            <person name="Lefler F.W."/>
            <person name="Huang I.-S."/>
            <person name="Laughinghouse H. IV."/>
        </authorList>
    </citation>
    <scope>NUCLEOTIDE SEQUENCE [LARGE SCALE GENOMIC DNA]</scope>
    <source>
        <strain evidence="2 3">BLCC-F50</strain>
    </source>
</reference>
<comment type="caution">
    <text evidence="2">The sequence shown here is derived from an EMBL/GenBank/DDBJ whole genome shotgun (WGS) entry which is preliminary data.</text>
</comment>
<name>A0ABV4XXQ3_9CYAN</name>
<evidence type="ECO:0000313" key="2">
    <source>
        <dbReference type="EMBL" id="MFB2896300.1"/>
    </source>
</evidence>